<evidence type="ECO:0000313" key="5">
    <source>
        <dbReference type="EMBL" id="MBM6923897.1"/>
    </source>
</evidence>
<keyword evidence="3 4" id="KW-0865">Zymogen</keyword>
<gene>
    <name evidence="4" type="primary">gpr</name>
    <name evidence="5" type="ORF">H9X81_09390</name>
</gene>
<protein>
    <recommendedName>
        <fullName evidence="4">Germination protease</fullName>
        <ecNumber evidence="4">3.4.24.78</ecNumber>
    </recommendedName>
    <alternativeName>
        <fullName evidence="4">GPR endopeptidase</fullName>
    </alternativeName>
    <alternativeName>
        <fullName evidence="4">Germination proteinase</fullName>
    </alternativeName>
    <alternativeName>
        <fullName evidence="4">Spore protease</fullName>
    </alternativeName>
</protein>
<evidence type="ECO:0000256" key="1">
    <source>
        <dbReference type="ARBA" id="ARBA00022670"/>
    </source>
</evidence>
<evidence type="ECO:0000313" key="6">
    <source>
        <dbReference type="Proteomes" id="UP000724149"/>
    </source>
</evidence>
<dbReference type="NCBIfam" id="TIGR01441">
    <property type="entry name" value="GPR"/>
    <property type="match status" value="1"/>
</dbReference>
<name>A0ABS2GNA2_9FIRM</name>
<dbReference type="EC" id="3.4.24.78" evidence="4"/>
<dbReference type="SUPFAM" id="SSF53163">
    <property type="entry name" value="HybD-like"/>
    <property type="match status" value="1"/>
</dbReference>
<reference evidence="5 6" key="1">
    <citation type="journal article" date="2021" name="Sci. Rep.">
        <title>The distribution of antibiotic resistance genes in chicken gut microbiota commensals.</title>
        <authorList>
            <person name="Juricova H."/>
            <person name="Matiasovicova J."/>
            <person name="Kubasova T."/>
            <person name="Cejkova D."/>
            <person name="Rychlik I."/>
        </authorList>
    </citation>
    <scope>NUCLEOTIDE SEQUENCE [LARGE SCALE GENOMIC DNA]</scope>
    <source>
        <strain evidence="5 6">An564</strain>
    </source>
</reference>
<comment type="function">
    <text evidence="4">Initiates the rapid degradation of small, acid-soluble proteins during spore germination.</text>
</comment>
<dbReference type="Proteomes" id="UP000724149">
    <property type="component" value="Unassembled WGS sequence"/>
</dbReference>
<keyword evidence="1 4" id="KW-0645">Protease</keyword>
<comment type="catalytic activity">
    <reaction evidence="4">
        <text>Endopeptidase action with P4 Glu or Asp, P1 preferably Glu &gt; Asp, P1' hydrophobic and P2' Ala.</text>
        <dbReference type="EC" id="3.4.24.78"/>
    </reaction>
</comment>
<evidence type="ECO:0000256" key="4">
    <source>
        <dbReference type="HAMAP-Rule" id="MF_00626"/>
    </source>
</evidence>
<evidence type="ECO:0000256" key="3">
    <source>
        <dbReference type="ARBA" id="ARBA00023145"/>
    </source>
</evidence>
<dbReference type="EMBL" id="JACSNR010000009">
    <property type="protein sequence ID" value="MBM6923897.1"/>
    <property type="molecule type" value="Genomic_DNA"/>
</dbReference>
<comment type="similarity">
    <text evidence="4">Belongs to the peptidase A25 family.</text>
</comment>
<organism evidence="5 6">
    <name type="scientific">Hydrogenoanaerobacterium saccharovorans</name>
    <dbReference type="NCBI Taxonomy" id="474960"/>
    <lineage>
        <taxon>Bacteria</taxon>
        <taxon>Bacillati</taxon>
        <taxon>Bacillota</taxon>
        <taxon>Clostridia</taxon>
        <taxon>Eubacteriales</taxon>
        <taxon>Oscillospiraceae</taxon>
        <taxon>Hydrogenoanaerobacterium</taxon>
    </lineage>
</organism>
<keyword evidence="2 4" id="KW-0378">Hydrolase</keyword>
<accession>A0ABS2GNA2</accession>
<dbReference type="InterPro" id="IPR005080">
    <property type="entry name" value="Peptidase_A25"/>
</dbReference>
<evidence type="ECO:0000256" key="2">
    <source>
        <dbReference type="ARBA" id="ARBA00022801"/>
    </source>
</evidence>
<comment type="subunit">
    <text evidence="4">Homotetramer.</text>
</comment>
<proteinExistence type="inferred from homology"/>
<dbReference type="HAMAP" id="MF_00626">
    <property type="entry name" value="Germination_prot"/>
    <property type="match status" value="1"/>
</dbReference>
<feature type="chain" id="PRO_5044930716" description="Germination protease" evidence="4">
    <location>
        <begin position="6"/>
        <end position="281"/>
    </location>
</feature>
<dbReference type="Pfam" id="PF03418">
    <property type="entry name" value="Peptidase_A25"/>
    <property type="match status" value="1"/>
</dbReference>
<feature type="propeptide" id="PRO_5044930715" evidence="4">
    <location>
        <begin position="1"/>
        <end position="5"/>
    </location>
</feature>
<dbReference type="Gene3D" id="3.40.50.1450">
    <property type="entry name" value="HybD-like"/>
    <property type="match status" value="1"/>
</dbReference>
<dbReference type="RefSeq" id="WP_204721510.1">
    <property type="nucleotide sequence ID" value="NZ_JACSNR010000009.1"/>
</dbReference>
<dbReference type="InterPro" id="IPR023430">
    <property type="entry name" value="Pept_HybD-like_dom_sf"/>
</dbReference>
<comment type="caution">
    <text evidence="5">The sequence shown here is derived from an EMBL/GenBank/DDBJ whole genome shotgun (WGS) entry which is preliminary data.</text>
</comment>
<comment type="PTM">
    <text evidence="4">Autoproteolytically processed. The inactive tetrameric zymogen termed p46 autoprocesses to a smaller form termed p41, which is active only during spore germination.</text>
</comment>
<keyword evidence="6" id="KW-1185">Reference proteome</keyword>
<sequence length="281" mass="29126">MIRTDLALEAANLSGESDLPGIEIRRTKKHGLTLTTVTVLDETGSQAIGKPPGRYITLETDPIGETALTGSEEAALLGESLGALLPSEGTLLVACLGNAAITPDALGPRAARWVLATRHVAGREQLFRKFRPVAVLAPGVLGQTGIETAGIIRTVAREIGASAVLAIDALAARDLSRLGRTVQIADCGIAPGAGVGNDRAELSRHTLGIPVVSMGIPTVVDCRTLLHDLGLPAPAGVPQSMVVTPRDVDLLIDRGAHLIGMAVNHAAQPELTPEEIAYLIA</sequence>